<accession>A0A1G4I7Y0</accession>
<protein>
    <submittedName>
        <fullName evidence="2">Uncharacterized protein</fullName>
    </submittedName>
</protein>
<evidence type="ECO:0000256" key="1">
    <source>
        <dbReference type="SAM" id="MobiDB-lite"/>
    </source>
</evidence>
<dbReference type="GeneID" id="92379250"/>
<dbReference type="EMBL" id="CZPT02000912">
    <property type="protein sequence ID" value="SCU68161.1"/>
    <property type="molecule type" value="Genomic_DNA"/>
</dbReference>
<sequence>METKESCREQDPDVVCGQEEAQTPEATCGEEATETQEAPEATEMKGEEQQDDNPSCENEEAQNAGVPPDEEEGDVTEPPDAAAGSHTSQEAGVNSVTAEGGSACTSPKGVSVTAPSPTEDNFPDRQPQIRRRLSCAGLRIGEHSRQVDEEYGYPPSHYHTLTVNCGGANGDGDNINCGQPFAPMARGVGLVDLPSMYAKKDNANGDAVLPAASLFAHGSPGEEWESTFTVKMGLHANDDD</sequence>
<organism evidence="2 3">
    <name type="scientific">Trypanosoma equiperdum</name>
    <dbReference type="NCBI Taxonomy" id="5694"/>
    <lineage>
        <taxon>Eukaryota</taxon>
        <taxon>Discoba</taxon>
        <taxon>Euglenozoa</taxon>
        <taxon>Kinetoplastea</taxon>
        <taxon>Metakinetoplastina</taxon>
        <taxon>Trypanosomatida</taxon>
        <taxon>Trypanosomatidae</taxon>
        <taxon>Trypanosoma</taxon>
    </lineage>
</organism>
<keyword evidence="3" id="KW-1185">Reference proteome</keyword>
<dbReference type="RefSeq" id="XP_067079369.1">
    <property type="nucleotide sequence ID" value="XM_067223268.1"/>
</dbReference>
<gene>
    <name evidence="2" type="ORF">TEOVI_000531000</name>
</gene>
<comment type="caution">
    <text evidence="2">The sequence shown here is derived from an EMBL/GenBank/DDBJ whole genome shotgun (WGS) entry which is preliminary data.</text>
</comment>
<feature type="region of interest" description="Disordered" evidence="1">
    <location>
        <begin position="1"/>
        <end position="129"/>
    </location>
</feature>
<dbReference type="AlphaFoldDB" id="A0A1G4I7Y0"/>
<dbReference type="Proteomes" id="UP000195570">
    <property type="component" value="Unassembled WGS sequence"/>
</dbReference>
<name>A0A1G4I7Y0_TRYEQ</name>
<dbReference type="VEuPathDB" id="TriTrypDB:TEOVI_000531000"/>
<evidence type="ECO:0000313" key="2">
    <source>
        <dbReference type="EMBL" id="SCU68161.1"/>
    </source>
</evidence>
<reference evidence="2" key="1">
    <citation type="submission" date="2016-09" db="EMBL/GenBank/DDBJ databases">
        <authorList>
            <person name="Hebert L."/>
            <person name="Moumen B."/>
        </authorList>
    </citation>
    <scope>NUCLEOTIDE SEQUENCE [LARGE SCALE GENOMIC DNA]</scope>
    <source>
        <strain evidence="2">OVI</strain>
    </source>
</reference>
<feature type="compositionally biased region" description="Acidic residues" evidence="1">
    <location>
        <begin position="68"/>
        <end position="77"/>
    </location>
</feature>
<proteinExistence type="predicted"/>
<evidence type="ECO:0000313" key="3">
    <source>
        <dbReference type="Proteomes" id="UP000195570"/>
    </source>
</evidence>
<feature type="compositionally biased region" description="Basic and acidic residues" evidence="1">
    <location>
        <begin position="1"/>
        <end position="11"/>
    </location>
</feature>
<feature type="compositionally biased region" description="Polar residues" evidence="1">
    <location>
        <begin position="85"/>
        <end position="97"/>
    </location>
</feature>